<sequence length="39" mass="4521">MKIETDDFLFITNANICSGWEEISPGVFELRDRTANEEE</sequence>
<protein>
    <submittedName>
        <fullName evidence="1">Uncharacterized protein</fullName>
    </submittedName>
</protein>
<organism evidence="1">
    <name type="scientific">Herelleviridae sp. cti3G1</name>
    <dbReference type="NCBI Taxonomy" id="2825831"/>
    <lineage>
        <taxon>Viruses</taxon>
        <taxon>Duplodnaviria</taxon>
        <taxon>Heunggongvirae</taxon>
        <taxon>Uroviricota</taxon>
        <taxon>Caudoviricetes</taxon>
        <taxon>Herelleviridae</taxon>
    </lineage>
</organism>
<reference evidence="1" key="1">
    <citation type="journal article" date="2021" name="Proc. Natl. Acad. Sci. U.S.A.">
        <title>A Catalog of Tens of Thousands of Viruses from Human Metagenomes Reveals Hidden Associations with Chronic Diseases.</title>
        <authorList>
            <person name="Tisza M.J."/>
            <person name="Buck C.B."/>
        </authorList>
    </citation>
    <scope>NUCLEOTIDE SEQUENCE</scope>
    <source>
        <strain evidence="1">Cti3G1</strain>
    </source>
</reference>
<proteinExistence type="predicted"/>
<evidence type="ECO:0000313" key="1">
    <source>
        <dbReference type="EMBL" id="DAF90969.1"/>
    </source>
</evidence>
<dbReference type="EMBL" id="BK016041">
    <property type="protein sequence ID" value="DAF90969.1"/>
    <property type="molecule type" value="Genomic_DNA"/>
</dbReference>
<accession>A0A8S5U907</accession>
<name>A0A8S5U907_9CAUD</name>